<sequence>MTGGRLGLTSELHANATEPLQRFTAIQSHGGYLRALSQKAEEGAFSPGPMVMALLNGQKVVA</sequence>
<proteinExistence type="predicted"/>
<gene>
    <name evidence="2" type="ORF">H9Q16_20085</name>
</gene>
<accession>A0A927D9J3</accession>
<organism evidence="2 3">
    <name type="scientific">Sulfitobacter aestuariivivens</name>
    <dbReference type="NCBI Taxonomy" id="2766981"/>
    <lineage>
        <taxon>Bacteria</taxon>
        <taxon>Pseudomonadati</taxon>
        <taxon>Pseudomonadota</taxon>
        <taxon>Alphaproteobacteria</taxon>
        <taxon>Rhodobacterales</taxon>
        <taxon>Roseobacteraceae</taxon>
        <taxon>Sulfitobacter</taxon>
    </lineage>
</organism>
<comment type="caution">
    <text evidence="2">The sequence shown here is derived from an EMBL/GenBank/DDBJ whole genome shotgun (WGS) entry which is preliminary data.</text>
</comment>
<dbReference type="EMBL" id="JACTAG010000005">
    <property type="protein sequence ID" value="MBD3666239.1"/>
    <property type="molecule type" value="Genomic_DNA"/>
</dbReference>
<reference evidence="2" key="1">
    <citation type="submission" date="2020-08" db="EMBL/GenBank/DDBJ databases">
        <title>Sulfitobacter aestuariivivens sp. nov., isolated from a tidal flat.</title>
        <authorList>
            <person name="Park S."/>
            <person name="Yoon J.-H."/>
        </authorList>
    </citation>
    <scope>NUCLEOTIDE SEQUENCE</scope>
    <source>
        <strain evidence="2">TSTF-M16</strain>
    </source>
</reference>
<dbReference type="Pfam" id="PF11800">
    <property type="entry name" value="RP-C_C"/>
    <property type="match status" value="1"/>
</dbReference>
<protein>
    <recommendedName>
        <fullName evidence="1">Plasmid replication protein C C-terminal domain-containing protein</fullName>
    </recommendedName>
</protein>
<dbReference type="AlphaFoldDB" id="A0A927D9J3"/>
<evidence type="ECO:0000313" key="3">
    <source>
        <dbReference type="Proteomes" id="UP000635142"/>
    </source>
</evidence>
<dbReference type="InterPro" id="IPR021760">
    <property type="entry name" value="RepC_C"/>
</dbReference>
<keyword evidence="3" id="KW-1185">Reference proteome</keyword>
<dbReference type="RefSeq" id="WP_191077269.1">
    <property type="nucleotide sequence ID" value="NZ_JACTAG010000005.1"/>
</dbReference>
<dbReference type="Proteomes" id="UP000635142">
    <property type="component" value="Unassembled WGS sequence"/>
</dbReference>
<evidence type="ECO:0000313" key="2">
    <source>
        <dbReference type="EMBL" id="MBD3666239.1"/>
    </source>
</evidence>
<feature type="domain" description="Plasmid replication protein C C-terminal" evidence="1">
    <location>
        <begin position="20"/>
        <end position="56"/>
    </location>
</feature>
<evidence type="ECO:0000259" key="1">
    <source>
        <dbReference type="Pfam" id="PF11800"/>
    </source>
</evidence>
<name>A0A927D9J3_9RHOB</name>